<feature type="compositionally biased region" description="Basic and acidic residues" evidence="4">
    <location>
        <begin position="1760"/>
        <end position="1769"/>
    </location>
</feature>
<protein>
    <recommendedName>
        <fullName evidence="7">Ankyrin repeat protein</fullName>
    </recommendedName>
</protein>
<dbReference type="Gene3D" id="1.25.40.20">
    <property type="entry name" value="Ankyrin repeat-containing domain"/>
    <property type="match status" value="4"/>
</dbReference>
<evidence type="ECO:0000256" key="1">
    <source>
        <dbReference type="ARBA" id="ARBA00022737"/>
    </source>
</evidence>
<feature type="repeat" description="ANK" evidence="3">
    <location>
        <begin position="495"/>
        <end position="522"/>
    </location>
</feature>
<keyword evidence="2 3" id="KW-0040">ANK repeat</keyword>
<feature type="compositionally biased region" description="Acidic residues" evidence="4">
    <location>
        <begin position="597"/>
        <end position="609"/>
    </location>
</feature>
<feature type="repeat" description="ANK" evidence="3">
    <location>
        <begin position="1453"/>
        <end position="1485"/>
    </location>
</feature>
<evidence type="ECO:0000256" key="3">
    <source>
        <dbReference type="PROSITE-ProRule" id="PRU00023"/>
    </source>
</evidence>
<feature type="region of interest" description="Disordered" evidence="4">
    <location>
        <begin position="1693"/>
        <end position="1713"/>
    </location>
</feature>
<dbReference type="RefSeq" id="XP_007800284.1">
    <property type="nucleotide sequence ID" value="XM_007802093.1"/>
</dbReference>
<name>U1HXC6_ENDPU</name>
<keyword evidence="1" id="KW-0677">Repeat</keyword>
<dbReference type="SMART" id="SM00248">
    <property type="entry name" value="ANK"/>
    <property type="match status" value="11"/>
</dbReference>
<dbReference type="Proteomes" id="UP000019373">
    <property type="component" value="Unassembled WGS sequence"/>
</dbReference>
<feature type="region of interest" description="Disordered" evidence="4">
    <location>
        <begin position="1751"/>
        <end position="1780"/>
    </location>
</feature>
<evidence type="ECO:0008006" key="7">
    <source>
        <dbReference type="Google" id="ProtNLM"/>
    </source>
</evidence>
<reference evidence="6" key="1">
    <citation type="journal article" date="2014" name="BMC Genomics">
        <title>Genome characteristics reveal the impact of lichenization on lichen-forming fungus Endocarpon pusillum Hedwig (Verrucariales, Ascomycota).</title>
        <authorList>
            <person name="Wang Y.-Y."/>
            <person name="Liu B."/>
            <person name="Zhang X.-Y."/>
            <person name="Zhou Q.-M."/>
            <person name="Zhang T."/>
            <person name="Li H."/>
            <person name="Yu Y.-F."/>
            <person name="Zhang X.-L."/>
            <person name="Hao X.-Y."/>
            <person name="Wang M."/>
            <person name="Wang L."/>
            <person name="Wei J.-C."/>
        </authorList>
    </citation>
    <scope>NUCLEOTIDE SEQUENCE [LARGE SCALE GENOMIC DNA]</scope>
    <source>
        <strain evidence="6">Z07020 / HMAS-L-300199</strain>
    </source>
</reference>
<evidence type="ECO:0000256" key="4">
    <source>
        <dbReference type="SAM" id="MobiDB-lite"/>
    </source>
</evidence>
<dbReference type="HOGENOM" id="CLU_003548_0_0_1"/>
<evidence type="ECO:0000313" key="6">
    <source>
        <dbReference type="Proteomes" id="UP000019373"/>
    </source>
</evidence>
<dbReference type="OMA" id="ETDWTEM"/>
<dbReference type="Pfam" id="PF00023">
    <property type="entry name" value="Ank"/>
    <property type="match status" value="1"/>
</dbReference>
<feature type="region of interest" description="Disordered" evidence="4">
    <location>
        <begin position="552"/>
        <end position="640"/>
    </location>
</feature>
<feature type="repeat" description="ANK" evidence="3">
    <location>
        <begin position="528"/>
        <end position="552"/>
    </location>
</feature>
<dbReference type="PANTHER" id="PTHR24198">
    <property type="entry name" value="ANKYRIN REPEAT AND PROTEIN KINASE DOMAIN-CONTAINING PROTEIN"/>
    <property type="match status" value="1"/>
</dbReference>
<dbReference type="Pfam" id="PF12796">
    <property type="entry name" value="Ank_2"/>
    <property type="match status" value="1"/>
</dbReference>
<dbReference type="EMBL" id="KE720898">
    <property type="protein sequence ID" value="ERF74084.1"/>
    <property type="molecule type" value="Genomic_DNA"/>
</dbReference>
<gene>
    <name evidence="5" type="ORF">EPUS_08132</name>
</gene>
<feature type="compositionally biased region" description="Acidic residues" evidence="4">
    <location>
        <begin position="1770"/>
        <end position="1780"/>
    </location>
</feature>
<organism evidence="5 6">
    <name type="scientific">Endocarpon pusillum (strain Z07020 / HMAS-L-300199)</name>
    <name type="common">Lichen-forming fungus</name>
    <dbReference type="NCBI Taxonomy" id="1263415"/>
    <lineage>
        <taxon>Eukaryota</taxon>
        <taxon>Fungi</taxon>
        <taxon>Dikarya</taxon>
        <taxon>Ascomycota</taxon>
        <taxon>Pezizomycotina</taxon>
        <taxon>Eurotiomycetes</taxon>
        <taxon>Chaetothyriomycetidae</taxon>
        <taxon>Verrucariales</taxon>
        <taxon>Verrucariaceae</taxon>
        <taxon>Endocarpon</taxon>
    </lineage>
</organism>
<dbReference type="SUPFAM" id="SSF48403">
    <property type="entry name" value="Ankyrin repeat"/>
    <property type="match status" value="3"/>
</dbReference>
<dbReference type="PROSITE" id="PS50297">
    <property type="entry name" value="ANK_REP_REGION"/>
    <property type="match status" value="4"/>
</dbReference>
<sequence length="1780" mass="201351">MDLPSLPASMQDFLPYLASQSKVAEALEPYKAYEGKLRETFAQHRDSPVLNDRHINTVPLFAGHEQTIKVRARDLDHETHEERDKYLLPLSAGDRKLNGSSAMVGSIKEFRSNFNLFSESSLVDLDWNNIVAADLFIYGLNEEQAIEKIKQVETKIRDSILSETTTIRTKHAITIVSQYPTRHVQVVLRLYKSVSEILTGFDVDCSCVAYDGSQVWAAPRAVAAYVTQTNTVDLSRRSPSYENRLSKYSHRGFEVYWPLLDRSKIDPTIFERSFSRVMGLARLLVFEKLPGPNDRETYLAKRREERGRPPLPWNARYRKQLPGNVKDSQPDDVAEWVEEDDISNYHTFTIPYGPKYNARKIEKLLFTKDLLLNAEWNKPKDRETNLHRHPAFFGSVNDVIHDCCGFCPEPLTDEDLAAAEEESKVFISGDISFLKDDPGRQEIGSFHPITDDDWTEMAYVGNTERLCQAIVDRDLEHVEDWCKQEGADVNRRDHTGRTPLHLATMSSTPEIVQCLIDHGARLVARVVDGFTSLHIASRRGNTAMVKAILDKSEANEEEEARKEDLKKEARRADREAKGNNRGLTSEDIEMIERNDDRENEDLIEDSDSADSDRMTEGSFVKVPGPNEDSATPDSDNENEPDVYDVNVLAWDYPVSPLHLAILGGHVEVIELLVSTFGADVLLPVKLVNEHNKSPRAAILALVLALQLPLLEACKTTEKLLARGASSTQADLHGFSALEYVVNSGNTEILDILLKFDEPAAKRAVNHLTISGWQHYAEVSSPLLTAIRGRHVTMVDKLLELGAEHSIHREVFVRAYHRTFEHASQDPEDMKKAYEATIEQPIITAIKCDLPKVAQKLLELGADVNTLPKGAYNMVHNPSTTGYEETKSLLDLVQDQAKQLKEYKGDKNEELDPPAALEQDEFYLQGLQKGTYRYWLAVHDLAQARSLHGLQRKWYQESLEETGDPQEGTREKMVAIAEALSEYEAVEKALLARGARTFRELYPELQENQPPHSWGYYNHKEASRKKEPYMTTHKFLVPDLTKVKMDGYFQLFEAAWKGDIPTLKSLTLGAWGAHYEPLQIAVKDLQGFSPLSIAVLRGHSELVKVVLEISAVQYQPNEKKDQYRYTIRPYDEDESEMDRDDDSEDVNVVSELVDNDYTVNDVTALADRIRSKVSPLQLLTWHSEIWRALENSRNDKAAKKTLMPGPSNRSPYLYNTSKTSWPYFHALWDMESNRCRWSLIRYTIAKNDMAMLKFLTEVGNGLARSKADDESLKVFTCSKSDFDFAVRLGRTEMIGHFLAATGACLPLQKLVDTSGVVVQEKPKYYQGLSVYGKKRKDWADQGRGVTRAPVEEDVPPLLSVIFEGNLESTEYFLGDAPLRRYKEFAAANKDDKRIRVLDQAEGGIDQVLSKWLTDRNNIAIHMAVMAKPRKDGSNPTLEFLIRNMPEAIDAKSSTGITPLQLAFQLNRLYAAKTLIAAGANQATRNRMGENLLHTILYANSSDPKVLRAILGLLEQSLIPTMLLERCASTRVGGLTPFAFWIHNSAVGNTDAEVVQVLLEYSKGADLEIMDGAGDYPLHYLVRGDRSKLIEAIISYNPSLLYKENAMGMTVLDIVDNAYLRDRMDHPPTIERHRNATSVVDPSPALLLPKNRNKVSESNPVKNWRIVHEAACLRPGRRQLVSLFDANEVAKRLAAQQREKSDRPANAGGRYKGYGEEKKGGYEFKQWIGRAQGFRKWDLERFSNEFIENKGKEEVVGNGASDSRKMSFTREESDEEVWSDAY</sequence>
<accession>U1HXC6</accession>
<proteinExistence type="predicted"/>
<feature type="repeat" description="ANK" evidence="3">
    <location>
        <begin position="1085"/>
        <end position="1110"/>
    </location>
</feature>
<dbReference type="PANTHER" id="PTHR24198:SF165">
    <property type="entry name" value="ANKYRIN REPEAT-CONTAINING PROTEIN-RELATED"/>
    <property type="match status" value="1"/>
</dbReference>
<dbReference type="PROSITE" id="PS50088">
    <property type="entry name" value="ANK_REPEAT"/>
    <property type="match status" value="5"/>
</dbReference>
<evidence type="ECO:0000313" key="5">
    <source>
        <dbReference type="EMBL" id="ERF74084.1"/>
    </source>
</evidence>
<dbReference type="GeneID" id="19242983"/>
<dbReference type="eggNOG" id="KOG4177">
    <property type="taxonomic scope" value="Eukaryota"/>
</dbReference>
<dbReference type="OrthoDB" id="539213at2759"/>
<feature type="repeat" description="ANK" evidence="3">
    <location>
        <begin position="652"/>
        <end position="674"/>
    </location>
</feature>
<dbReference type="InterPro" id="IPR002110">
    <property type="entry name" value="Ankyrin_rpt"/>
</dbReference>
<dbReference type="InterPro" id="IPR036770">
    <property type="entry name" value="Ankyrin_rpt-contain_sf"/>
</dbReference>
<keyword evidence="6" id="KW-1185">Reference proteome</keyword>
<evidence type="ECO:0000256" key="2">
    <source>
        <dbReference type="ARBA" id="ARBA00023043"/>
    </source>
</evidence>
<feature type="compositionally biased region" description="Basic and acidic residues" evidence="4">
    <location>
        <begin position="552"/>
        <end position="578"/>
    </location>
</feature>